<accession>A0AAF0D5R8</accession>
<reference evidence="1" key="1">
    <citation type="submission" date="2023-01" db="EMBL/GenBank/DDBJ databases">
        <title>New crAssphage isolates infecting Bacteroides cellulosilyticus.</title>
        <authorList>
            <person name="Papudeshi B."/>
            <person name="Vega A.A."/>
            <person name="Souza C."/>
            <person name="Giles S.K."/>
            <person name="Mallawaarachchi V."/>
            <person name="Roach M.J."/>
            <person name="An M."/>
            <person name="Jacobson N."/>
            <person name="McNair K."/>
            <person name="Mora M.F."/>
            <person name="Pastrana K."/>
            <person name="Leigh C."/>
            <person name="Cram C."/>
            <person name="Plewa W.S."/>
            <person name="Grigson S.R."/>
            <person name="Bouras G.S."/>
            <person name="Decewicz P."/>
            <person name="Luque A."/>
            <person name="Droit L."/>
            <person name="Handley S."/>
            <person name="Segall A.M."/>
            <person name="Dinsdale E.A."/>
            <person name="Edwards R.A."/>
        </authorList>
    </citation>
    <scope>NUCLEOTIDE SEQUENCE</scope>
    <source>
        <strain evidence="1">Bc11</strain>
    </source>
</reference>
<dbReference type="EMBL" id="OQ198719">
    <property type="protein sequence ID" value="WEU69908.1"/>
    <property type="molecule type" value="Genomic_DNA"/>
</dbReference>
<dbReference type="RefSeq" id="YP_011108670.1">
    <property type="nucleotide sequence ID" value="NC_091965.1"/>
</dbReference>
<evidence type="ECO:0000313" key="2">
    <source>
        <dbReference type="Proteomes" id="UP001269161"/>
    </source>
</evidence>
<proteinExistence type="predicted"/>
<name>A0AAF0D5R8_9CAUD</name>
<organism evidence="1 2">
    <name type="scientific">Caudoviricetes sp. 'Rudgehvirus jaberico'</name>
    <dbReference type="NCBI Taxonomy" id="3028515"/>
    <lineage>
        <taxon>Viruses</taxon>
        <taxon>Duplodnaviria</taxon>
        <taxon>Heunggongvirae</taxon>
        <taxon>Uroviricota</taxon>
        <taxon>Caudoviricetes</taxon>
        <taxon>Crassvirales</taxon>
        <taxon>Intestiviridae</taxon>
        <taxon>Crudevirinae</taxon>
    </lineage>
</organism>
<sequence length="113" mass="13120">MAINTEKSKVEKYTIVSINFTHPLSSNKVETNITMDMYMNEFNSNERIKTYSCTHFHCKLRCLDIENGVIHFTTALNELLVTKNIKEFYVNDMCIDINTNTIQNTESLNVKNC</sequence>
<keyword evidence="2" id="KW-1185">Reference proteome</keyword>
<evidence type="ECO:0000313" key="1">
    <source>
        <dbReference type="EMBL" id="WEU69908.1"/>
    </source>
</evidence>
<dbReference type="Proteomes" id="UP001269161">
    <property type="component" value="Segment"/>
</dbReference>
<protein>
    <submittedName>
        <fullName evidence="1">Uncharacterized protein</fullName>
    </submittedName>
</protein>